<dbReference type="InterPro" id="IPR045186">
    <property type="entry name" value="Indole-3-glycerol_P_synth"/>
</dbReference>
<keyword evidence="8" id="KW-0456">Lyase</keyword>
<dbReference type="EC" id="4.1.1.48" evidence="3"/>
<evidence type="ECO:0000256" key="4">
    <source>
        <dbReference type="ARBA" id="ARBA00022605"/>
    </source>
</evidence>
<dbReference type="EMBL" id="LAZR01065894">
    <property type="protein sequence ID" value="KKK54641.1"/>
    <property type="molecule type" value="Genomic_DNA"/>
</dbReference>
<name>A0A0F8Z3I8_9ZZZZ</name>
<protein>
    <recommendedName>
        <fullName evidence="3">indole-3-glycerol-phosphate synthase</fullName>
        <ecNumber evidence="3">4.1.1.48</ecNumber>
    </recommendedName>
</protein>
<evidence type="ECO:0000256" key="5">
    <source>
        <dbReference type="ARBA" id="ARBA00022793"/>
    </source>
</evidence>
<keyword evidence="6" id="KW-0822">Tryptophan biosynthesis</keyword>
<accession>A0A0F8Z3I8</accession>
<gene>
    <name evidence="10" type="ORF">LCGC14_3082660</name>
</gene>
<evidence type="ECO:0000256" key="1">
    <source>
        <dbReference type="ARBA" id="ARBA00001633"/>
    </source>
</evidence>
<dbReference type="GO" id="GO:0004425">
    <property type="term" value="F:indole-3-glycerol-phosphate synthase activity"/>
    <property type="evidence" value="ECO:0007669"/>
    <property type="project" value="UniProtKB-EC"/>
</dbReference>
<evidence type="ECO:0000256" key="6">
    <source>
        <dbReference type="ARBA" id="ARBA00022822"/>
    </source>
</evidence>
<dbReference type="Pfam" id="PF00218">
    <property type="entry name" value="IGPS"/>
    <property type="match status" value="1"/>
</dbReference>
<organism evidence="10">
    <name type="scientific">marine sediment metagenome</name>
    <dbReference type="NCBI Taxonomy" id="412755"/>
    <lineage>
        <taxon>unclassified sequences</taxon>
        <taxon>metagenomes</taxon>
        <taxon>ecological metagenomes</taxon>
    </lineage>
</organism>
<dbReference type="UniPathway" id="UPA00035">
    <property type="reaction ID" value="UER00043"/>
</dbReference>
<evidence type="ECO:0000256" key="3">
    <source>
        <dbReference type="ARBA" id="ARBA00012362"/>
    </source>
</evidence>
<dbReference type="InterPro" id="IPR013785">
    <property type="entry name" value="Aldolase_TIM"/>
</dbReference>
<keyword evidence="4" id="KW-0028">Amino-acid biosynthesis</keyword>
<evidence type="ECO:0000313" key="10">
    <source>
        <dbReference type="EMBL" id="KKK54641.1"/>
    </source>
</evidence>
<keyword evidence="7" id="KW-0057">Aromatic amino acid biosynthesis</keyword>
<dbReference type="SUPFAM" id="SSF51366">
    <property type="entry name" value="Ribulose-phoshate binding barrel"/>
    <property type="match status" value="1"/>
</dbReference>
<evidence type="ECO:0000259" key="9">
    <source>
        <dbReference type="Pfam" id="PF00218"/>
    </source>
</evidence>
<dbReference type="PANTHER" id="PTHR22854">
    <property type="entry name" value="TRYPTOPHAN BIOSYNTHESIS PROTEIN"/>
    <property type="match status" value="1"/>
</dbReference>
<evidence type="ECO:0000256" key="8">
    <source>
        <dbReference type="ARBA" id="ARBA00023239"/>
    </source>
</evidence>
<comment type="caution">
    <text evidence="10">The sequence shown here is derived from an EMBL/GenBank/DDBJ whole genome shotgun (WGS) entry which is preliminary data.</text>
</comment>
<proteinExistence type="predicted"/>
<reference evidence="10" key="1">
    <citation type="journal article" date="2015" name="Nature">
        <title>Complex archaea that bridge the gap between prokaryotes and eukaryotes.</title>
        <authorList>
            <person name="Spang A."/>
            <person name="Saw J.H."/>
            <person name="Jorgensen S.L."/>
            <person name="Zaremba-Niedzwiedzka K."/>
            <person name="Martijn J."/>
            <person name="Lind A.E."/>
            <person name="van Eijk R."/>
            <person name="Schleper C."/>
            <person name="Guy L."/>
            <person name="Ettema T.J."/>
        </authorList>
    </citation>
    <scope>NUCLEOTIDE SEQUENCE</scope>
</reference>
<evidence type="ECO:0000256" key="7">
    <source>
        <dbReference type="ARBA" id="ARBA00023141"/>
    </source>
</evidence>
<dbReference type="InterPro" id="IPR011060">
    <property type="entry name" value="RibuloseP-bd_barrel"/>
</dbReference>
<dbReference type="AlphaFoldDB" id="A0A0F8Z3I8"/>
<dbReference type="PANTHER" id="PTHR22854:SF2">
    <property type="entry name" value="INDOLE-3-GLYCEROL-PHOSPHATE SYNTHASE"/>
    <property type="match status" value="1"/>
</dbReference>
<comment type="pathway">
    <text evidence="2">Amino-acid biosynthesis; L-tryptophan biosynthesis; L-tryptophan from chorismate: step 4/5.</text>
</comment>
<feature type="non-terminal residue" evidence="10">
    <location>
        <position position="1"/>
    </location>
</feature>
<dbReference type="GO" id="GO:0004640">
    <property type="term" value="F:phosphoribosylanthranilate isomerase activity"/>
    <property type="evidence" value="ECO:0007669"/>
    <property type="project" value="TreeGrafter"/>
</dbReference>
<dbReference type="InterPro" id="IPR013798">
    <property type="entry name" value="Indole-3-glycerol_P_synth_dom"/>
</dbReference>
<sequence>SLLGINNRDLTTFEVDVGNTVRLADLAGDPRTLVSESGIKTRGDVERLCAAKVNTVLIGETLMRAEDVAAKMDELFGPALRNRER</sequence>
<keyword evidence="5" id="KW-0210">Decarboxylase</keyword>
<comment type="catalytic activity">
    <reaction evidence="1">
        <text>1-(2-carboxyphenylamino)-1-deoxy-D-ribulose 5-phosphate + H(+) = (1S,2R)-1-C-(indol-3-yl)glycerol 3-phosphate + CO2 + H2O</text>
        <dbReference type="Rhea" id="RHEA:23476"/>
        <dbReference type="ChEBI" id="CHEBI:15377"/>
        <dbReference type="ChEBI" id="CHEBI:15378"/>
        <dbReference type="ChEBI" id="CHEBI:16526"/>
        <dbReference type="ChEBI" id="CHEBI:58613"/>
        <dbReference type="ChEBI" id="CHEBI:58866"/>
        <dbReference type="EC" id="4.1.1.48"/>
    </reaction>
</comment>
<feature type="domain" description="Indole-3-glycerol phosphate synthase" evidence="9">
    <location>
        <begin position="2"/>
        <end position="75"/>
    </location>
</feature>
<evidence type="ECO:0000256" key="2">
    <source>
        <dbReference type="ARBA" id="ARBA00004696"/>
    </source>
</evidence>
<dbReference type="Gene3D" id="3.20.20.70">
    <property type="entry name" value="Aldolase class I"/>
    <property type="match status" value="1"/>
</dbReference>
<dbReference type="GO" id="GO:0000162">
    <property type="term" value="P:L-tryptophan biosynthetic process"/>
    <property type="evidence" value="ECO:0007669"/>
    <property type="project" value="UniProtKB-UniPathway"/>
</dbReference>